<dbReference type="PANTHER" id="PTHR48036">
    <property type="entry name" value="SPLICING FACTOR (PAD-1), PUTATIVE (AFU_ORTHOLOGUE AFUA_1G15810)-RELATED"/>
    <property type="match status" value="1"/>
</dbReference>
<accession>A0A5J5ALB3</accession>
<dbReference type="Gene3D" id="3.30.70.330">
    <property type="match status" value="1"/>
</dbReference>
<keyword evidence="6" id="KW-1185">Reference proteome</keyword>
<dbReference type="GO" id="GO:0006397">
    <property type="term" value="P:mRNA processing"/>
    <property type="evidence" value="ECO:0007669"/>
    <property type="project" value="InterPro"/>
</dbReference>
<keyword evidence="2" id="KW-0677">Repeat</keyword>
<protein>
    <recommendedName>
        <fullName evidence="4">Splicing factor RBM39 linker domain-containing protein</fullName>
    </recommendedName>
</protein>
<organism evidence="5 6">
    <name type="scientific">Nyssa sinensis</name>
    <dbReference type="NCBI Taxonomy" id="561372"/>
    <lineage>
        <taxon>Eukaryota</taxon>
        <taxon>Viridiplantae</taxon>
        <taxon>Streptophyta</taxon>
        <taxon>Embryophyta</taxon>
        <taxon>Tracheophyta</taxon>
        <taxon>Spermatophyta</taxon>
        <taxon>Magnoliopsida</taxon>
        <taxon>eudicotyledons</taxon>
        <taxon>Gunneridae</taxon>
        <taxon>Pentapetalae</taxon>
        <taxon>asterids</taxon>
        <taxon>Cornales</taxon>
        <taxon>Nyssaceae</taxon>
        <taxon>Nyssa</taxon>
    </lineage>
</organism>
<dbReference type="GO" id="GO:0003723">
    <property type="term" value="F:RNA binding"/>
    <property type="evidence" value="ECO:0007669"/>
    <property type="project" value="UniProtKB-KW"/>
</dbReference>
<dbReference type="EMBL" id="CM018043">
    <property type="protein sequence ID" value="KAA8530979.1"/>
    <property type="molecule type" value="Genomic_DNA"/>
</dbReference>
<dbReference type="InterPro" id="IPR012677">
    <property type="entry name" value="Nucleotide-bd_a/b_plait_sf"/>
</dbReference>
<dbReference type="Pfam" id="PF15519">
    <property type="entry name" value="RBM39linker"/>
    <property type="match status" value="1"/>
</dbReference>
<keyword evidence="3" id="KW-0694">RNA-binding</keyword>
<feature type="domain" description="Splicing factor RBM39 linker" evidence="4">
    <location>
        <begin position="1"/>
        <end position="82"/>
    </location>
</feature>
<reference evidence="5 6" key="1">
    <citation type="submission" date="2019-09" db="EMBL/GenBank/DDBJ databases">
        <title>A chromosome-level genome assembly of the Chinese tupelo Nyssa sinensis.</title>
        <authorList>
            <person name="Yang X."/>
            <person name="Kang M."/>
            <person name="Yang Y."/>
            <person name="Xiong H."/>
            <person name="Wang M."/>
            <person name="Zhang Z."/>
            <person name="Wang Z."/>
            <person name="Wu H."/>
            <person name="Ma T."/>
            <person name="Liu J."/>
            <person name="Xi Z."/>
        </authorList>
    </citation>
    <scope>NUCLEOTIDE SEQUENCE [LARGE SCALE GENOMIC DNA]</scope>
    <source>
        <strain evidence="5">J267</strain>
        <tissue evidence="5">Leaf</tissue>
    </source>
</reference>
<dbReference type="GO" id="GO:0005634">
    <property type="term" value="C:nucleus"/>
    <property type="evidence" value="ECO:0007669"/>
    <property type="project" value="InterPro"/>
</dbReference>
<dbReference type="AlphaFoldDB" id="A0A5J5ALB3"/>
<keyword evidence="1" id="KW-0597">Phosphoprotein</keyword>
<dbReference type="Proteomes" id="UP000325577">
    <property type="component" value="Linkage Group LG2"/>
</dbReference>
<name>A0A5J5ALB3_9ASTE</name>
<evidence type="ECO:0000256" key="2">
    <source>
        <dbReference type="ARBA" id="ARBA00022737"/>
    </source>
</evidence>
<dbReference type="InterPro" id="IPR006509">
    <property type="entry name" value="RBM39_SF"/>
</dbReference>
<evidence type="ECO:0000259" key="4">
    <source>
        <dbReference type="Pfam" id="PF15519"/>
    </source>
</evidence>
<proteinExistence type="predicted"/>
<dbReference type="OrthoDB" id="8123449at2759"/>
<sequence>MQMLDHSGTATSISGSLGVPVLNGSALNQQAVTLPNNGSAAIPASALPGQIVASVALEHIGNPSECLLLKNMFDPATETDPEYDLEIKDDVKDECSNFGRVKHIYADK</sequence>
<evidence type="ECO:0000313" key="6">
    <source>
        <dbReference type="Proteomes" id="UP000325577"/>
    </source>
</evidence>
<evidence type="ECO:0000256" key="3">
    <source>
        <dbReference type="ARBA" id="ARBA00022884"/>
    </source>
</evidence>
<gene>
    <name evidence="5" type="ORF">F0562_005654</name>
</gene>
<evidence type="ECO:0000313" key="5">
    <source>
        <dbReference type="EMBL" id="KAA8530979.1"/>
    </source>
</evidence>
<dbReference type="InterPro" id="IPR029123">
    <property type="entry name" value="RBM39_linker"/>
</dbReference>
<evidence type="ECO:0000256" key="1">
    <source>
        <dbReference type="ARBA" id="ARBA00022553"/>
    </source>
</evidence>